<gene>
    <name evidence="1" type="ORF">SPI02_19490</name>
</gene>
<evidence type="ECO:0000313" key="1">
    <source>
        <dbReference type="EMBL" id="GEP85364.1"/>
    </source>
</evidence>
<dbReference type="EMBL" id="BKAR01000027">
    <property type="protein sequence ID" value="GEP85364.1"/>
    <property type="molecule type" value="Genomic_DNA"/>
</dbReference>
<dbReference type="RefSeq" id="WP_095103024.1">
    <property type="nucleotide sequence ID" value="NZ_BKAR01000027.1"/>
</dbReference>
<evidence type="ECO:0000313" key="2">
    <source>
        <dbReference type="Proteomes" id="UP000321736"/>
    </source>
</evidence>
<name>A0A239TKC5_9STAP</name>
<organism evidence="1 2">
    <name type="scientific">Staphylococcus piscifermentans</name>
    <dbReference type="NCBI Taxonomy" id="70258"/>
    <lineage>
        <taxon>Bacteria</taxon>
        <taxon>Bacillati</taxon>
        <taxon>Bacillota</taxon>
        <taxon>Bacilli</taxon>
        <taxon>Bacillales</taxon>
        <taxon>Staphylococcaceae</taxon>
        <taxon>Staphylococcus</taxon>
    </lineage>
</organism>
<accession>A0A239TKC5</accession>
<protein>
    <submittedName>
        <fullName evidence="1">Uncharacterized protein</fullName>
    </submittedName>
</protein>
<keyword evidence="2" id="KW-1185">Reference proteome</keyword>
<reference evidence="1 2" key="1">
    <citation type="submission" date="2019-07" db="EMBL/GenBank/DDBJ databases">
        <title>Whole genome shotgun sequence of Staphylococcus piscifermentans NBRC 109625.</title>
        <authorList>
            <person name="Hosoyama A."/>
            <person name="Uohara A."/>
            <person name="Ohji S."/>
            <person name="Ichikawa N."/>
        </authorList>
    </citation>
    <scope>NUCLEOTIDE SEQUENCE [LARGE SCALE GENOMIC DNA]</scope>
    <source>
        <strain evidence="1 2">NBRC 109625</strain>
    </source>
</reference>
<dbReference type="Proteomes" id="UP000321736">
    <property type="component" value="Unassembled WGS sequence"/>
</dbReference>
<proteinExistence type="predicted"/>
<dbReference type="AlphaFoldDB" id="A0A239TKC5"/>
<sequence>MNSTVYETYLTLQFNIITAFQKRQAQSPETAIPATPFMVYADSVFKEMVNNDVLVFSELPNVYLNEPYWRTYWKNLCSEIQEYCDLELNEKFLTLSSK</sequence>
<comment type="caution">
    <text evidence="1">The sequence shown here is derived from an EMBL/GenBank/DDBJ whole genome shotgun (WGS) entry which is preliminary data.</text>
</comment>